<keyword evidence="3" id="KW-0945">Host-virus interaction</keyword>
<dbReference type="GO" id="GO:0006508">
    <property type="term" value="P:proteolysis"/>
    <property type="evidence" value="ECO:0007669"/>
    <property type="project" value="UniProtKB-KW"/>
</dbReference>
<feature type="compositionally biased region" description="Acidic residues" evidence="14">
    <location>
        <begin position="3393"/>
        <end position="3402"/>
    </location>
</feature>
<evidence type="ECO:0000256" key="5">
    <source>
        <dbReference type="ARBA" id="ARBA00022670"/>
    </source>
</evidence>
<reference evidence="16 17" key="1">
    <citation type="journal article" date="2015" name="Genome Announc.">
        <title>Genome sequences of equid herpesviruses 2 and 5.</title>
        <authorList>
            <person name="Wilkie G.S."/>
            <person name="Kerr K."/>
            <person name="Stewart J.P."/>
            <person name="Studdert M.J."/>
            <person name="Davison A.J."/>
        </authorList>
    </citation>
    <scope>NUCLEOTIDE SEQUENCE [LARGE SCALE GENOMIC DNA]</scope>
    <source>
        <strain evidence="16">G9/92</strain>
    </source>
</reference>
<evidence type="ECO:0000256" key="10">
    <source>
        <dbReference type="ARBA" id="ARBA00022844"/>
    </source>
</evidence>
<evidence type="ECO:0000259" key="15">
    <source>
        <dbReference type="PROSITE" id="PS51521"/>
    </source>
</evidence>
<organism evidence="16 17">
    <name type="scientific">Equid gammaherpesvirus 2</name>
    <name type="common">Equine herpesvirus 2</name>
    <dbReference type="NCBI Taxonomy" id="12657"/>
    <lineage>
        <taxon>Viruses</taxon>
        <taxon>Duplodnaviria</taxon>
        <taxon>Heunggongvirae</taxon>
        <taxon>Peploviricota</taxon>
        <taxon>Herviviricetes</taxon>
        <taxon>Herpesvirales</taxon>
        <taxon>Orthoherpesviridae</taxon>
        <taxon>Gammaherpesvirinae</taxon>
        <taxon>Percavirus</taxon>
        <taxon>Percavirus equidgamma2</taxon>
    </lineage>
</organism>
<feature type="compositionally biased region" description="Polar residues" evidence="14">
    <location>
        <begin position="730"/>
        <end position="739"/>
    </location>
</feature>
<feature type="coiled-coil region" evidence="13">
    <location>
        <begin position="2177"/>
        <end position="2243"/>
    </location>
</feature>
<evidence type="ECO:0000256" key="4">
    <source>
        <dbReference type="ARBA" id="ARBA00022662"/>
    </source>
</evidence>
<sequence>MEGIKIDELDLKTQAIFLHYQKFTLEGLASNHQGVACKFGRYAGMQCLSNCTAYLLYTYYNGGVPLKDRTELDHVLNVGSKIDFVLRQGGSIAPDQYVQIAEIPGTVITSQVNCHIYQSNEIFGLLGVDAPVIHDDVRSLKHVLTRNYNRVTQYMICICNAMALAVVIKDKRYYLFNPHCVPGIANSVAHVISTPDADDLVSYVGPTGVEYTGAFLYFVPAEVDIGNHAAFIANHYKVLRFNRPNAIQVDVSEADGGGACIRELPKDSSDGAPADGNSAPPLESKRTRSAESAKEVGQKLVKRRQKKGFAPYTKSKPPNGRDDAAADDVARVLPNTGATPERAVSPGVAPMSEDRPASEYFYPDSEHPDSDFSDTDPDLAQSQLDESLLARDQSLEPNADGEFGAEGAPRTAPETPVVGDGNSSFDSFHLPTTRDPGERCGRVTAADEHAVGGASLGVESLQPPTTLAPDERSRGRSGDGRGGPSAADDRVVGVVNSSDNSFQTPTTPAPDESRRLSRLEGEGGDAGTASEDVAVPGGDSRRAGEKVTHPHTGPSARGSRSPEGVPGAEDAGRGASPGHRVPVSARSSQAQQAVSGPNSQAEGDEGLPPRDTDGRGEAARRSRPGGDGAPAFNLWHGDVNSHKESPPPRPSEKTGEDPSMVKTAKGDMSPLYGDPSTGTLMHKCSDRPTPESIHACTRELDENMILDEDGGPGSGDGRGDVRSGGESAPSDRNSLSESASLGARPPPERRLPETREDWEGEGDAMMAIEAGPEGDSAKRPVYGKVSADGGSSFPDAGASARKTGPRAAKKKGGEKKRKGRGVEGGSIPASSPGSEVGCEGGARSPTAHPAQLAQREEGVSDGGDGYSSADSLVTGYEGNYRERSHPVTSLPTEDEDMAFEEEGEREGGAAAEETSDARGAQGTGDFNSLKQPKTPLSCLPLDQKPGSRVRGKKGRNRGGAAGEERVVAGGKLDAGYTDPGDVTVFPASSFGPCETVSLGASGSAHARQEGGGNEELPSDESIGSECLSRSESLKHSGSYRPSERARGGRGSVEDGEGYYDGDFPGEGPRRPGTTDLSEGYLVPRRQFPSRDRRRGGEEGGDEDDGMTAEDGLPPDEKWLPMTAELSGDSAVRDNHFSDGDERRGPGGNGGEGWGDDTLRTDSWRNLKTTDLGEDSVVSGSRYPSMEQQSRGEGGRDGLPADGKREPKAADRGSGSTAPGSRVPSAGREPGGQCEGEDHVAMDEGAPGPGSPLVKKKQDNVTLFPHRGDHRAPEPANPVSLLVLANPPSAPVSRAAEDMLTDMASLKRKRSRAGTASDSEDDAGPNDYHAHQSKSANWGDALDDDIWIDDVPEPARSPESPDLGSERLFSSSSEESLHTADEGGDDGAGEGGAGDEEGSGLEEDDEFEGEGARGATAQGQGVDFSEVDTFIGNMRQFSHRESLPLIVDASISRGFREANALHTIDKLITNIIIESGVVTGPAHPSKAKNLLRFIVLWGRKLGIPTRELEIFMETELEISRLCSAIDDGAFPEGLFLSHVLTKVNRCLPAIYTQTRGIVKKIASILTAETQKVEGRETVADPRGYAGILTEAFDKDAYIICTKGESVEIVKKIAALREAVAARNAEIARESNSFEALMGALRAYGPVPEGVGPMESQPGVKDRAFAEAVGEVMGDLTERVRNVTSEFTDSLAAGHMDTTYLPDLETLIQNIDSTIRLLGFAARELRMEKKPLLAAAQQLTYMGGELAAIANADWAHRPAEPVTQVKEINDLRSRLAQLQKEDENAQATERILADVEGMLDDITSQRGEGGAVSRTLTVPMLENYLKNAGALIGESHNEKYLRLKERLRELASSEDFLVNLINTTTLFSVTQTLAKIEQILGGSPHLATGEKVRQAFEGAGEQIIADAMEAVAARDPARLDVAATGSLPRFLRHSPAPGAEDTGAALFALSEAVKLEKGSKGRIRWRGVEGKLSDAHSLVARSAAKGAQKRKLFALIQGLRKDYAAQEQREIMEDWKAFVTEAPINSMEDVNDILRAAPNEEAREFAAKKLEERVREMREAEAKLEKEAEEMLTQAVKRRGLQCWGRIQNAFDNMAFGGITGEDWAAVAAEFQREGSTLSSTLPGQLSKLTDKVEAEVEALLLNKVVSMLPNGPAFNPPAFDWLTPYRAHMNFYLKSFPLPKLNRQAEAVEAKMSQIEQAIEGADVYEAVAGTPLEAPVARALRLLRAARDEAAGLKGQIDEGERAYVQGVERAGEGGEPPAKPKVEIPKKLLTYEQTLSLANLPEDFQKNVLQNETLMLNQLREYLGRVTENINSLESRAKTSRGEANARLAAVIEENLPQANVSISSRRLNRSDPVGFLEGIVRDKQIVESDPYSATRESLVWLHRTFKALLPLCPASLKRRMELLGEEILREKGRAVELHELELRAHETDDVGVLTEAIETLEARRVTGGKAAVEGWVKKRDAYRKMVEDLALRSEVEKRLGPLVEKSREALDAPDLAVLQEEAAALLLEAKTGGLDKSAPETHERVLELQMYLRFKLDFLKHYLDSQRPVFEAAPLSRALYWSNSQGERKSRENSGEGEGVEGGERRGEGGGEGSPSGAPLRLAPRLSIYRSLARQATKFPARWLETRPSVDPVPETLVPNAQEPPIHLQPVFSNFLELLLFLPETHPRVGPGRGPLYGTLAKRLGVELRDMLDNQWGDIAAHVQGVLDAYRASRIGSARDNPFFAMTLFAHAVNVAARGLDAGRRNPEAEVLPVTHRQWAQLLLATRPELAAACLRAPSLRGAVEVLRTVAPSLRLLTPTLFLEDMYFPRSRPEVDHLKELPPPRAFLFRPGRWPAADVTRALWGSDGFAPLFPPKEDGRARAGFLLWALLTVDHVVLGQLWSTLPPLDMGLKSPLHLLYALAAAEYPNTVPDAERESGGEPGTPYPYGPPTGSYYTLGPTEAGGAEKVPVTGFEVAVGCLLRGVSAHIFIDSERPWAPKTNAGGEIDLVAPVLDCTGAVDPFKSLKAVPRKTLSPSAELFDGLAGREEVEVFGRQAAWLGERKRGGRKRDRFIVVLDPNNYLKGSYLGNARPPGDAPPVELAIEENKNWPAEALAPNLQAASPIPKSRVAAEYKKLTEKYMDLALKQVFAEFPGSVHDPPDSREEEGEGEAGQWAEEWREEEWEEREEPRPPRQLGERGRREREVVEAVAPAPRDYGRPRVPPRRETTGGPRSPARDRDTLGGGAGPGPRVDSRVPNVSEGRGRPRVQLSRSPKPRTAASQVQGPREEVGFSPGRARRGGSTAHAPPETDTADYIEPPKSGVGAGSGPPEKKQQGAAAAEAPAPSEGAGAAPEAPGEGTPEPASIGKTSKGKKKPLFTKLPPSSVDLKDLFKKPGLGVYGGLTSPRFSDESESESESEPESPNTTARPASGESEPRPLEEAGVAKQNTNTAPFLDGPVSQQSQAPPPPRRARPAPAAASENWERGAPDTPNTTPSSKGGRVKVKLPSKGETQPAELKPKPEPAAPDHRSPSAWQRSPLEAAPGTAAPRVQLGAPPRPRQAAAVPAEHKSENKKPTLSFDAPPSAKPQSQQISASTHTPQPQPSPPPPPLYVPKPPKINLNLRPDQTRGATAGGPPHAITTPPPPHTPPPRAESPLEETTYEFWDSEEDESPPARPPRARLPVFPPGAPRGPSVSHTPIELEHILNGDYPQSPTTDVEEALDEEPVRELYLHEEPVTEGKHALLELISNIRARVVQTTRLILDKINQIQFLYL</sequence>
<keyword evidence="8" id="KW-0378">Hydrolase</keyword>
<feature type="compositionally biased region" description="Basic and acidic residues" evidence="14">
    <location>
        <begin position="746"/>
        <end position="757"/>
    </location>
</feature>
<feature type="compositionally biased region" description="Basic and acidic residues" evidence="14">
    <location>
        <begin position="469"/>
        <end position="479"/>
    </location>
</feature>
<feature type="compositionally biased region" description="Basic and acidic residues" evidence="14">
    <location>
        <begin position="3170"/>
        <end position="3189"/>
    </location>
</feature>
<feature type="region of interest" description="Disordered" evidence="14">
    <location>
        <begin position="2565"/>
        <end position="2602"/>
    </location>
</feature>
<feature type="compositionally biased region" description="Basic and acidic residues" evidence="14">
    <location>
        <begin position="3499"/>
        <end position="3512"/>
    </location>
</feature>
<dbReference type="GO" id="GO:0039648">
    <property type="term" value="P:symbiont-mediated perturbation of host ubiquitin-like protein modification"/>
    <property type="evidence" value="ECO:0007669"/>
    <property type="project" value="UniProtKB-KW"/>
</dbReference>
<feature type="compositionally biased region" description="Basic residues" evidence="14">
    <location>
        <begin position="947"/>
        <end position="956"/>
    </location>
</feature>
<feature type="compositionally biased region" description="Basic and acidic residues" evidence="14">
    <location>
        <begin position="319"/>
        <end position="330"/>
    </location>
</feature>
<dbReference type="EMBL" id="KM924294">
    <property type="protein sequence ID" value="AIU39509.1"/>
    <property type="molecule type" value="Genomic_DNA"/>
</dbReference>
<feature type="compositionally biased region" description="Basic and acidic residues" evidence="14">
    <location>
        <begin position="1201"/>
        <end position="1210"/>
    </location>
</feature>
<evidence type="ECO:0000256" key="9">
    <source>
        <dbReference type="ARBA" id="ARBA00022807"/>
    </source>
</evidence>
<evidence type="ECO:0000256" key="3">
    <source>
        <dbReference type="ARBA" id="ARBA00022581"/>
    </source>
</evidence>
<evidence type="ECO:0000256" key="11">
    <source>
        <dbReference type="ARBA" id="ARBA00022876"/>
    </source>
</evidence>
<feature type="compositionally biased region" description="Basic and acidic residues" evidence="14">
    <location>
        <begin position="607"/>
        <end position="620"/>
    </location>
</feature>
<keyword evidence="6" id="KW-0677">Repeat</keyword>
<feature type="region of interest" description="Disordered" evidence="14">
    <location>
        <begin position="3135"/>
        <end position="3678"/>
    </location>
</feature>
<feature type="compositionally biased region" description="Polar residues" evidence="14">
    <location>
        <begin position="3568"/>
        <end position="3580"/>
    </location>
</feature>
<feature type="compositionally biased region" description="Acidic residues" evidence="14">
    <location>
        <begin position="1098"/>
        <end position="1107"/>
    </location>
</feature>
<feature type="compositionally biased region" description="Low complexity" evidence="14">
    <location>
        <begin position="3318"/>
        <end position="3346"/>
    </location>
</feature>
<gene>
    <name evidence="16" type="primary">ORF64</name>
</gene>
<feature type="region of interest" description="Disordered" evidence="14">
    <location>
        <begin position="260"/>
        <end position="1420"/>
    </location>
</feature>
<evidence type="ECO:0000256" key="7">
    <source>
        <dbReference type="ARBA" id="ARBA00022786"/>
    </source>
</evidence>
<evidence type="ECO:0000256" key="1">
    <source>
        <dbReference type="ARBA" id="ARBA00022562"/>
    </source>
</evidence>
<dbReference type="SUPFAM" id="SSF54001">
    <property type="entry name" value="Cysteine proteinases"/>
    <property type="match status" value="1"/>
</dbReference>
<evidence type="ECO:0000256" key="12">
    <source>
        <dbReference type="ARBA" id="ARBA00023200"/>
    </source>
</evidence>
<feature type="compositionally biased region" description="Basic and acidic residues" evidence="14">
    <location>
        <begin position="3198"/>
        <end position="3210"/>
    </location>
</feature>
<dbReference type="Pfam" id="PF04843">
    <property type="entry name" value="Herpes_teg_N"/>
    <property type="match status" value="1"/>
</dbReference>
<feature type="compositionally biased region" description="Acidic residues" evidence="14">
    <location>
        <begin position="3637"/>
        <end position="3653"/>
    </location>
</feature>
<evidence type="ECO:0000256" key="13">
    <source>
        <dbReference type="SAM" id="Coils"/>
    </source>
</evidence>
<feature type="compositionally biased region" description="Basic and acidic residues" evidence="14">
    <location>
        <begin position="639"/>
        <end position="656"/>
    </location>
</feature>
<keyword evidence="10" id="KW-0946">Virion</keyword>
<name>A0A0B4Q691_9GAMA</name>
<feature type="compositionally biased region" description="Acidic residues" evidence="14">
    <location>
        <begin position="1381"/>
        <end position="1408"/>
    </location>
</feature>
<dbReference type="GO" id="GO:0004843">
    <property type="term" value="F:cysteine-type deubiquitinase activity"/>
    <property type="evidence" value="ECO:0007669"/>
    <property type="project" value="InterPro"/>
</dbReference>
<feature type="compositionally biased region" description="Pro residues" evidence="14">
    <location>
        <begin position="3623"/>
        <end position="3634"/>
    </location>
</feature>
<feature type="compositionally biased region" description="Basic residues" evidence="14">
    <location>
        <begin position="803"/>
        <end position="819"/>
    </location>
</feature>
<feature type="compositionally biased region" description="Acidic residues" evidence="14">
    <location>
        <begin position="892"/>
        <end position="904"/>
    </location>
</feature>
<keyword evidence="13" id="KW-0175">Coiled coil</keyword>
<keyword evidence="5" id="KW-0645">Protease</keyword>
<evidence type="ECO:0000256" key="6">
    <source>
        <dbReference type="ARBA" id="ARBA00022737"/>
    </source>
</evidence>
<evidence type="ECO:0000256" key="8">
    <source>
        <dbReference type="ARBA" id="ARBA00022801"/>
    </source>
</evidence>
<proteinExistence type="inferred from homology"/>
<feature type="compositionally biased region" description="Basic and acidic residues" evidence="14">
    <location>
        <begin position="283"/>
        <end position="297"/>
    </location>
</feature>
<feature type="compositionally biased region" description="Basic and acidic residues" evidence="14">
    <location>
        <begin position="1130"/>
        <end position="1144"/>
    </location>
</feature>
<feature type="compositionally biased region" description="Acidic residues" evidence="14">
    <location>
        <begin position="1340"/>
        <end position="1351"/>
    </location>
</feature>
<evidence type="ECO:0000313" key="17">
    <source>
        <dbReference type="Proteomes" id="UP000163076"/>
    </source>
</evidence>
<feature type="compositionally biased region" description="Low complexity" evidence="14">
    <location>
        <begin position="581"/>
        <end position="595"/>
    </location>
</feature>
<keyword evidence="4" id="KW-1130">Modulation of host ubiquitin pathway by virus</keyword>
<evidence type="ECO:0000313" key="16">
    <source>
        <dbReference type="EMBL" id="AIU39509.1"/>
    </source>
</evidence>
<feature type="coiled-coil region" evidence="13">
    <location>
        <begin position="2041"/>
        <end position="2072"/>
    </location>
</feature>
<dbReference type="Proteomes" id="UP000163076">
    <property type="component" value="Segment"/>
</dbReference>
<feature type="compositionally biased region" description="Basic and acidic residues" evidence="14">
    <location>
        <begin position="539"/>
        <end position="548"/>
    </location>
</feature>
<accession>A0A0B4Q691</accession>
<dbReference type="InterPro" id="IPR034702">
    <property type="entry name" value="HSV_LTP"/>
</dbReference>
<dbReference type="GO" id="GO:0044423">
    <property type="term" value="C:virion component"/>
    <property type="evidence" value="ECO:0007669"/>
    <property type="project" value="UniProtKB-KW"/>
</dbReference>
<keyword evidence="11" id="KW-1127">Modulation of host ubiquitin pathway by viral deubiquitinase</keyword>
<feature type="compositionally biased region" description="Pro residues" evidence="14">
    <location>
        <begin position="3582"/>
        <end position="3598"/>
    </location>
</feature>
<keyword evidence="9" id="KW-0788">Thiol protease</keyword>
<keyword evidence="1" id="KW-1048">Host nucleus</keyword>
<dbReference type="Gene3D" id="3.90.70.120">
    <property type="match status" value="1"/>
</dbReference>
<keyword evidence="2" id="KW-0920">Virion tegument</keyword>
<feature type="compositionally biased region" description="Basic and acidic residues" evidence="14">
    <location>
        <begin position="435"/>
        <end position="450"/>
    </location>
</feature>
<keyword evidence="12" id="KW-1035">Host cytoplasm</keyword>
<dbReference type="PROSITE" id="PS51521">
    <property type="entry name" value="HTUSP"/>
    <property type="match status" value="1"/>
</dbReference>
<keyword evidence="7" id="KW-0833">Ubl conjugation pathway</keyword>
<evidence type="ECO:0000256" key="14">
    <source>
        <dbReference type="SAM" id="MobiDB-lite"/>
    </source>
</evidence>
<dbReference type="InterPro" id="IPR006928">
    <property type="entry name" value="Herpes_teg_USP"/>
</dbReference>
<feature type="compositionally biased region" description="Low complexity" evidence="14">
    <location>
        <begin position="3611"/>
        <end position="3622"/>
    </location>
</feature>
<feature type="compositionally biased region" description="Basic and acidic residues" evidence="14">
    <location>
        <begin position="1088"/>
        <end position="1097"/>
    </location>
</feature>
<protein>
    <submittedName>
        <fullName evidence="16">Large tegument protein</fullName>
    </submittedName>
</protein>
<dbReference type="InterPro" id="IPR038765">
    <property type="entry name" value="Papain-like_cys_pep_sf"/>
</dbReference>
<evidence type="ECO:0000256" key="2">
    <source>
        <dbReference type="ARBA" id="ARBA00022580"/>
    </source>
</evidence>
<feature type="domain" description="Peptidase C76" evidence="15">
    <location>
        <begin position="27"/>
        <end position="241"/>
    </location>
</feature>
<feature type="compositionally biased region" description="Basic and acidic residues" evidence="14">
    <location>
        <begin position="511"/>
        <end position="521"/>
    </location>
</feature>
<dbReference type="HAMAP" id="MF_04044">
    <property type="entry name" value="HSV_LTP"/>
    <property type="match status" value="1"/>
</dbReference>
<feature type="compositionally biased region" description="Polar residues" evidence="14">
    <location>
        <begin position="495"/>
        <end position="506"/>
    </location>
</feature>